<keyword evidence="9 18" id="KW-0630">Potassium</keyword>
<keyword evidence="10 17" id="KW-0520">NAD</keyword>
<keyword evidence="13" id="KW-0511">Multifunctional enzyme</keyword>
<evidence type="ECO:0000259" key="21">
    <source>
        <dbReference type="PROSITE" id="PS51385"/>
    </source>
</evidence>
<comment type="similarity">
    <text evidence="3 19">In the N-terminal section; belongs to the NnrE/AIBP family.</text>
</comment>
<feature type="binding site" evidence="18">
    <location>
        <position position="163"/>
    </location>
    <ligand>
        <name>K(+)</name>
        <dbReference type="ChEBI" id="CHEBI:29103"/>
    </ligand>
</feature>
<dbReference type="InterPro" id="IPR017953">
    <property type="entry name" value="Carbohydrate_kinase_pred_CS"/>
</dbReference>
<comment type="similarity">
    <text evidence="4 19">In the C-terminal section; belongs to the NnrD/CARKD family.</text>
</comment>
<evidence type="ECO:0000256" key="3">
    <source>
        <dbReference type="ARBA" id="ARBA00006001"/>
    </source>
</evidence>
<dbReference type="GO" id="GO:0005524">
    <property type="term" value="F:ATP binding"/>
    <property type="evidence" value="ECO:0007669"/>
    <property type="project" value="UniProtKB-UniRule"/>
</dbReference>
<evidence type="ECO:0000256" key="10">
    <source>
        <dbReference type="ARBA" id="ARBA00023027"/>
    </source>
</evidence>
<dbReference type="InterPro" id="IPR029056">
    <property type="entry name" value="Ribokinase-like"/>
</dbReference>
<accession>A0A2T0TT69</accession>
<feature type="binding site" evidence="17">
    <location>
        <position position="263"/>
    </location>
    <ligand>
        <name>(6S)-NADPHX</name>
        <dbReference type="ChEBI" id="CHEBI:64076"/>
    </ligand>
</feature>
<proteinExistence type="inferred from homology"/>
<dbReference type="PIRSF" id="PIRSF017184">
    <property type="entry name" value="Nnr"/>
    <property type="match status" value="1"/>
</dbReference>
<comment type="catalytic activity">
    <reaction evidence="2 18 19">
        <text>(6R)-NADPHX = (6S)-NADPHX</text>
        <dbReference type="Rhea" id="RHEA:32227"/>
        <dbReference type="ChEBI" id="CHEBI:64076"/>
        <dbReference type="ChEBI" id="CHEBI:64077"/>
        <dbReference type="EC" id="5.1.99.6"/>
    </reaction>
</comment>
<reference evidence="22 23" key="1">
    <citation type="submission" date="2018-03" db="EMBL/GenBank/DDBJ databases">
        <title>Genomic Encyclopedia of Type Strains, Phase III (KMG-III): the genomes of soil and plant-associated and newly described type strains.</title>
        <authorList>
            <person name="Whitman W."/>
        </authorList>
    </citation>
    <scope>NUCLEOTIDE SEQUENCE [LARGE SCALE GENOMIC DNA]</scope>
    <source>
        <strain evidence="22 23">CGMCC 1.9313</strain>
    </source>
</reference>
<feature type="binding site" evidence="18">
    <location>
        <begin position="59"/>
        <end position="63"/>
    </location>
    <ligand>
        <name>(6S)-NADPHX</name>
        <dbReference type="ChEBI" id="CHEBI:64076"/>
    </ligand>
</feature>
<protein>
    <recommendedName>
        <fullName evidence="19">Bifunctional NAD(P)H-hydrate repair enzyme</fullName>
    </recommendedName>
    <alternativeName>
        <fullName evidence="19">Nicotinamide nucleotide repair protein</fullName>
    </alternativeName>
    <domain>
        <recommendedName>
            <fullName evidence="19">ADP-dependent (S)-NAD(P)H-hydrate dehydratase</fullName>
            <ecNumber evidence="19">4.2.1.136</ecNumber>
        </recommendedName>
        <alternativeName>
            <fullName evidence="19">ADP-dependent NAD(P)HX dehydratase</fullName>
        </alternativeName>
    </domain>
    <domain>
        <recommendedName>
            <fullName evidence="19">NAD(P)H-hydrate epimerase</fullName>
            <ecNumber evidence="19">5.1.99.6</ecNumber>
        </recommendedName>
    </domain>
</protein>
<dbReference type="PANTHER" id="PTHR12592">
    <property type="entry name" value="ATP-DEPENDENT (S)-NAD(P)H-HYDRATE DEHYDRATASE FAMILY MEMBER"/>
    <property type="match status" value="1"/>
</dbReference>
<keyword evidence="6 17" id="KW-0547">Nucleotide-binding</keyword>
<dbReference type="InterPro" id="IPR030677">
    <property type="entry name" value="Nnr"/>
</dbReference>
<feature type="domain" description="YjeF N-terminal" evidence="21">
    <location>
        <begin position="10"/>
        <end position="218"/>
    </location>
</feature>
<comment type="function">
    <text evidence="14 19">Bifunctional enzyme that catalyzes the epimerization of the S- and R-forms of NAD(P)HX and the dehydration of the S-form of NAD(P)HX at the expense of ADP, which is converted to AMP. This allows the repair of both epimers of NAD(P)HX, a damaged form of NAD(P)H that is a result of enzymatic or heat-dependent hydration.</text>
</comment>
<dbReference type="PROSITE" id="PS51383">
    <property type="entry name" value="YJEF_C_3"/>
    <property type="match status" value="1"/>
</dbReference>
<dbReference type="SUPFAM" id="SSF53613">
    <property type="entry name" value="Ribokinase-like"/>
    <property type="match status" value="1"/>
</dbReference>
<evidence type="ECO:0000256" key="17">
    <source>
        <dbReference type="HAMAP-Rule" id="MF_01965"/>
    </source>
</evidence>
<keyword evidence="7 17" id="KW-0067">ATP-binding</keyword>
<evidence type="ECO:0000256" key="2">
    <source>
        <dbReference type="ARBA" id="ARBA00000909"/>
    </source>
</evidence>
<comment type="similarity">
    <text evidence="18">Belongs to the NnrE/AIBP family.</text>
</comment>
<comment type="catalytic activity">
    <reaction evidence="1 18 19">
        <text>(6R)-NADHX = (6S)-NADHX</text>
        <dbReference type="Rhea" id="RHEA:32215"/>
        <dbReference type="ChEBI" id="CHEBI:64074"/>
        <dbReference type="ChEBI" id="CHEBI:64075"/>
        <dbReference type="EC" id="5.1.99.6"/>
    </reaction>
</comment>
<dbReference type="RefSeq" id="WP_106295227.1">
    <property type="nucleotide sequence ID" value="NZ_PVTH01000013.1"/>
</dbReference>
<dbReference type="InterPro" id="IPR000631">
    <property type="entry name" value="CARKD"/>
</dbReference>
<evidence type="ECO:0000256" key="5">
    <source>
        <dbReference type="ARBA" id="ARBA00022723"/>
    </source>
</evidence>
<feature type="binding site" evidence="17">
    <location>
        <position position="375"/>
    </location>
    <ligand>
        <name>(6S)-NADPHX</name>
        <dbReference type="ChEBI" id="CHEBI:64076"/>
    </ligand>
</feature>
<feature type="binding site" evidence="17">
    <location>
        <begin position="410"/>
        <end position="414"/>
    </location>
    <ligand>
        <name>AMP</name>
        <dbReference type="ChEBI" id="CHEBI:456215"/>
    </ligand>
</feature>
<dbReference type="InterPro" id="IPR004443">
    <property type="entry name" value="YjeF_N_dom"/>
</dbReference>
<evidence type="ECO:0000256" key="14">
    <source>
        <dbReference type="ARBA" id="ARBA00025153"/>
    </source>
</evidence>
<evidence type="ECO:0000256" key="15">
    <source>
        <dbReference type="ARBA" id="ARBA00048238"/>
    </source>
</evidence>
<evidence type="ECO:0000256" key="19">
    <source>
        <dbReference type="PIRNR" id="PIRNR017184"/>
    </source>
</evidence>
<dbReference type="CDD" id="cd01171">
    <property type="entry name" value="YXKO-related"/>
    <property type="match status" value="1"/>
</dbReference>
<dbReference type="GO" id="GO:0046872">
    <property type="term" value="F:metal ion binding"/>
    <property type="evidence" value="ECO:0007669"/>
    <property type="project" value="UniProtKB-UniRule"/>
</dbReference>
<evidence type="ECO:0000256" key="12">
    <source>
        <dbReference type="ARBA" id="ARBA00023239"/>
    </source>
</evidence>
<dbReference type="NCBIfam" id="TIGR00197">
    <property type="entry name" value="yjeF_nterm"/>
    <property type="match status" value="1"/>
</dbReference>
<dbReference type="EC" id="4.2.1.136" evidence="19"/>
<comment type="function">
    <text evidence="18">Catalyzes the epimerization of the S- and R-forms of NAD(P)HX, a damaged form of NAD(P)H that is a result of enzymatic or heat-dependent hydration. This is a prerequisite for the S-specific NAD(P)H-hydrate dehydratase to allow the repair of both epimers of NAD(P)HX.</text>
</comment>
<evidence type="ECO:0000259" key="20">
    <source>
        <dbReference type="PROSITE" id="PS51383"/>
    </source>
</evidence>
<evidence type="ECO:0000256" key="8">
    <source>
        <dbReference type="ARBA" id="ARBA00022857"/>
    </source>
</evidence>
<feature type="binding site" evidence="18">
    <location>
        <position position="160"/>
    </location>
    <ligand>
        <name>(6S)-NADPHX</name>
        <dbReference type="ChEBI" id="CHEBI:64076"/>
    </ligand>
</feature>
<comment type="similarity">
    <text evidence="17">Belongs to the NnrD/CARKD family.</text>
</comment>
<dbReference type="AlphaFoldDB" id="A0A2T0TT69"/>
<feature type="domain" description="YjeF C-terminal" evidence="20">
    <location>
        <begin position="228"/>
        <end position="495"/>
    </location>
</feature>
<comment type="function">
    <text evidence="17">Catalyzes the dehydration of the S-form of NAD(P)HX at the expense of ADP, which is converted to AMP. Together with NAD(P)HX epimerase, which catalyzes the epimerization of the S- and R-forms, the enzyme allows the repair of both epimers of NAD(P)HX, a damaged form of NAD(P)H that is a result of enzymatic or heat-dependent hydration.</text>
</comment>
<keyword evidence="23" id="KW-1185">Reference proteome</keyword>
<dbReference type="SUPFAM" id="SSF64153">
    <property type="entry name" value="YjeF N-terminal domain-like"/>
    <property type="match status" value="1"/>
</dbReference>
<evidence type="ECO:0000256" key="7">
    <source>
        <dbReference type="ARBA" id="ARBA00022840"/>
    </source>
</evidence>
<keyword evidence="8 17" id="KW-0521">NADP</keyword>
<keyword evidence="12 17" id="KW-0456">Lyase</keyword>
<feature type="binding site" evidence="18">
    <location>
        <position position="60"/>
    </location>
    <ligand>
        <name>K(+)</name>
        <dbReference type="ChEBI" id="CHEBI:29103"/>
    </ligand>
</feature>
<dbReference type="Gene3D" id="3.40.50.10260">
    <property type="entry name" value="YjeF N-terminal domain"/>
    <property type="match status" value="1"/>
</dbReference>
<sequence>MENLLNTEQMRAADAQTIDSAKISSLDLMEKAAGAFVSSFMSEFSEKYNSIAIYCGTGNNGGDGLSIARMLHDKGFQALDIKIVRFTEKSSADFIANLEALSSYKIPVREIRDAAELTEEPAVLLIDAMLGSGLNKPLSGKWEALVKKINFWNKKVIAVDMPTGFRAEGPLTADDCVVHAKLAITFQRPKINFLLPESAFFLGEHRVVDIGLDEAYIQSLDSPYKLIEKEDIACRLVKRDNFSHKGTYGHALMVAGSAETMGAALLSAEACLYSGAGLTTACIPEEGLTALNSRAPEIMALVRTGAQELDLNADKYTSLGIGPGLGTEANSLKLLTRIMRTYQKPMVLDADALTLIASNYELVQLIPEGSVLTPHMKEFDRLFGEHKSWWERLESGRDRAMTLGCTIVLKNRYTVIFLPDGTCLFNPTGSPAMATGGMGDVLTGIITSFIAQGYKPEDAAMLGVYLHGAIGQKTPDYVIPASDLLRKLPSTIAAYLT</sequence>
<evidence type="ECO:0000256" key="16">
    <source>
        <dbReference type="ARBA" id="ARBA00049209"/>
    </source>
</evidence>
<evidence type="ECO:0000256" key="4">
    <source>
        <dbReference type="ARBA" id="ARBA00009524"/>
    </source>
</evidence>
<dbReference type="HAMAP" id="MF_01965">
    <property type="entry name" value="NADHX_dehydratase"/>
    <property type="match status" value="1"/>
</dbReference>
<evidence type="ECO:0000256" key="1">
    <source>
        <dbReference type="ARBA" id="ARBA00000013"/>
    </source>
</evidence>
<dbReference type="GO" id="GO:0110051">
    <property type="term" value="P:metabolite repair"/>
    <property type="evidence" value="ECO:0007669"/>
    <property type="project" value="TreeGrafter"/>
</dbReference>
<evidence type="ECO:0000256" key="13">
    <source>
        <dbReference type="ARBA" id="ARBA00023268"/>
    </source>
</evidence>
<evidence type="ECO:0000256" key="6">
    <source>
        <dbReference type="ARBA" id="ARBA00022741"/>
    </source>
</evidence>
<evidence type="ECO:0000256" key="9">
    <source>
        <dbReference type="ARBA" id="ARBA00022958"/>
    </source>
</evidence>
<comment type="caution">
    <text evidence="22">The sequence shown here is derived from an EMBL/GenBank/DDBJ whole genome shotgun (WGS) entry which is preliminary data.</text>
</comment>
<evidence type="ECO:0000313" key="23">
    <source>
        <dbReference type="Proteomes" id="UP000238034"/>
    </source>
</evidence>
<dbReference type="EMBL" id="PVTH01000013">
    <property type="protein sequence ID" value="PRY48859.1"/>
    <property type="molecule type" value="Genomic_DNA"/>
</dbReference>
<evidence type="ECO:0000256" key="11">
    <source>
        <dbReference type="ARBA" id="ARBA00023235"/>
    </source>
</evidence>
<dbReference type="Pfam" id="PF01256">
    <property type="entry name" value="Carb_kinase"/>
    <property type="match status" value="1"/>
</dbReference>
<dbReference type="NCBIfam" id="TIGR00196">
    <property type="entry name" value="yjeF_cterm"/>
    <property type="match status" value="1"/>
</dbReference>
<comment type="catalytic activity">
    <reaction evidence="16 17 19">
        <text>(6S)-NADPHX + ADP = AMP + phosphate + NADPH + H(+)</text>
        <dbReference type="Rhea" id="RHEA:32235"/>
        <dbReference type="ChEBI" id="CHEBI:15378"/>
        <dbReference type="ChEBI" id="CHEBI:43474"/>
        <dbReference type="ChEBI" id="CHEBI:57783"/>
        <dbReference type="ChEBI" id="CHEBI:64076"/>
        <dbReference type="ChEBI" id="CHEBI:456215"/>
        <dbReference type="ChEBI" id="CHEBI:456216"/>
        <dbReference type="EC" id="4.2.1.136"/>
    </reaction>
</comment>
<evidence type="ECO:0000313" key="22">
    <source>
        <dbReference type="EMBL" id="PRY48859.1"/>
    </source>
</evidence>
<feature type="binding site" evidence="17">
    <location>
        <position position="439"/>
    </location>
    <ligand>
        <name>AMP</name>
        <dbReference type="ChEBI" id="CHEBI:456215"/>
    </ligand>
</feature>
<dbReference type="OrthoDB" id="9806925at2"/>
<keyword evidence="11 18" id="KW-0413">Isomerase</keyword>
<feature type="binding site" evidence="17">
    <location>
        <position position="440"/>
    </location>
    <ligand>
        <name>(6S)-NADPHX</name>
        <dbReference type="ChEBI" id="CHEBI:64076"/>
    </ligand>
</feature>
<dbReference type="PROSITE" id="PS51385">
    <property type="entry name" value="YJEF_N"/>
    <property type="match status" value="1"/>
</dbReference>
<dbReference type="GO" id="GO:0052856">
    <property type="term" value="F:NAD(P)HX epimerase activity"/>
    <property type="evidence" value="ECO:0007669"/>
    <property type="project" value="UniProtKB-UniRule"/>
</dbReference>
<feature type="binding site" evidence="18">
    <location>
        <begin position="131"/>
        <end position="137"/>
    </location>
    <ligand>
        <name>(6S)-NADPHX</name>
        <dbReference type="ChEBI" id="CHEBI:64076"/>
    </ligand>
</feature>
<dbReference type="Gene3D" id="3.40.1190.20">
    <property type="match status" value="1"/>
</dbReference>
<dbReference type="InterPro" id="IPR036652">
    <property type="entry name" value="YjeF_N_dom_sf"/>
</dbReference>
<comment type="subunit">
    <text evidence="17">Homotetramer.</text>
</comment>
<dbReference type="PANTHER" id="PTHR12592:SF0">
    <property type="entry name" value="ATP-DEPENDENT (S)-NAD(P)H-HYDRATE DEHYDRATASE"/>
    <property type="match status" value="1"/>
</dbReference>
<comment type="cofactor">
    <cofactor evidence="18 19">
        <name>K(+)</name>
        <dbReference type="ChEBI" id="CHEBI:29103"/>
    </cofactor>
    <text evidence="18 19">Binds 1 potassium ion per subunit.</text>
</comment>
<comment type="caution">
    <text evidence="18">Lacks conserved residue(s) required for the propagation of feature annotation.</text>
</comment>
<name>A0A2T0TT69_9SPHI</name>
<organism evidence="22 23">
    <name type="scientific">Arcticibacter pallidicorallinus</name>
    <dbReference type="NCBI Taxonomy" id="1259464"/>
    <lineage>
        <taxon>Bacteria</taxon>
        <taxon>Pseudomonadati</taxon>
        <taxon>Bacteroidota</taxon>
        <taxon>Sphingobacteriia</taxon>
        <taxon>Sphingobacteriales</taxon>
        <taxon>Sphingobacteriaceae</taxon>
        <taxon>Arcticibacter</taxon>
    </lineage>
</organism>
<keyword evidence="5 18" id="KW-0479">Metal-binding</keyword>
<dbReference type="Pfam" id="PF03853">
    <property type="entry name" value="YjeF_N"/>
    <property type="match status" value="1"/>
</dbReference>
<feature type="binding site" evidence="18">
    <location>
        <position position="127"/>
    </location>
    <ligand>
        <name>K(+)</name>
        <dbReference type="ChEBI" id="CHEBI:29103"/>
    </ligand>
</feature>
<dbReference type="EC" id="5.1.99.6" evidence="19"/>
<dbReference type="PROSITE" id="PS01050">
    <property type="entry name" value="YJEF_C_2"/>
    <property type="match status" value="1"/>
</dbReference>
<dbReference type="Proteomes" id="UP000238034">
    <property type="component" value="Unassembled WGS sequence"/>
</dbReference>
<dbReference type="GO" id="GO:0046496">
    <property type="term" value="P:nicotinamide nucleotide metabolic process"/>
    <property type="evidence" value="ECO:0007669"/>
    <property type="project" value="UniProtKB-UniRule"/>
</dbReference>
<dbReference type="GO" id="GO:0052855">
    <property type="term" value="F:ADP-dependent NAD(P)H-hydrate dehydratase activity"/>
    <property type="evidence" value="ECO:0007669"/>
    <property type="project" value="UniProtKB-UniRule"/>
</dbReference>
<comment type="cofactor">
    <cofactor evidence="17">
        <name>Mg(2+)</name>
        <dbReference type="ChEBI" id="CHEBI:18420"/>
    </cofactor>
</comment>
<dbReference type="HAMAP" id="MF_01966">
    <property type="entry name" value="NADHX_epimerase"/>
    <property type="match status" value="1"/>
</dbReference>
<gene>
    <name evidence="17" type="primary">nnrD</name>
    <name evidence="18" type="synonym">nnrE</name>
    <name evidence="22" type="ORF">B0I27_11342</name>
</gene>
<comment type="catalytic activity">
    <reaction evidence="15 17 19">
        <text>(6S)-NADHX + ADP = AMP + phosphate + NADH + H(+)</text>
        <dbReference type="Rhea" id="RHEA:32223"/>
        <dbReference type="ChEBI" id="CHEBI:15378"/>
        <dbReference type="ChEBI" id="CHEBI:43474"/>
        <dbReference type="ChEBI" id="CHEBI:57945"/>
        <dbReference type="ChEBI" id="CHEBI:64074"/>
        <dbReference type="ChEBI" id="CHEBI:456215"/>
        <dbReference type="ChEBI" id="CHEBI:456216"/>
        <dbReference type="EC" id="4.2.1.136"/>
    </reaction>
</comment>
<evidence type="ECO:0000256" key="18">
    <source>
        <dbReference type="HAMAP-Rule" id="MF_01966"/>
    </source>
</evidence>
<feature type="binding site" evidence="17">
    <location>
        <position position="324"/>
    </location>
    <ligand>
        <name>(6S)-NADPHX</name>
        <dbReference type="ChEBI" id="CHEBI:64076"/>
    </ligand>
</feature>